<protein>
    <submittedName>
        <fullName evidence="4">Cancer/testis antigen 55</fullName>
    </submittedName>
</protein>
<sequence>MEKTPRVAPSRHFPWCKAFLHFRDVNRPDSRVNLASCPLHELEANCALGRRGRPSLIEEDRSSVKGDNKLKTVQGVVTSLFHDYGLIDESIYFSTNIVTENVPLKIGQKVSAVIEEDKTSVELKAIKVDVIPDNFDDTKPLDSRIRVLVGCVACIKKDTVYIDKKTYFSIDIVSEGFVPYKGDWLEVEYSTQPGTSNIKAHSVKPMNCKHVDEVCITSLQERHGMIDYTIFFTLDSLKLPDGYVPQPYDVVNVVIVESVQLCCVWRAVSMTPVQKSS</sequence>
<dbReference type="Proteomes" id="UP001166674">
    <property type="component" value="Unassembled WGS sequence"/>
</dbReference>
<feature type="domain" description="S1-like RNA binding" evidence="3">
    <location>
        <begin position="72"/>
        <end position="110"/>
    </location>
</feature>
<dbReference type="PANTHER" id="PTHR45418">
    <property type="entry name" value="CANCER/TESTIS ANTIGEN 55"/>
    <property type="match status" value="1"/>
</dbReference>
<dbReference type="InterPro" id="IPR025223">
    <property type="entry name" value="S1-like_RNA-bd_dom"/>
</dbReference>
<evidence type="ECO:0000259" key="3">
    <source>
        <dbReference type="Pfam" id="PF14444"/>
    </source>
</evidence>
<evidence type="ECO:0000313" key="5">
    <source>
        <dbReference type="Proteomes" id="UP001166674"/>
    </source>
</evidence>
<dbReference type="PANTHER" id="PTHR45418:SF1">
    <property type="entry name" value="CANCER_TESTIS ANTIGEN 55"/>
    <property type="match status" value="1"/>
</dbReference>
<accession>A0AA41TB57</accession>
<dbReference type="Pfam" id="PF14444">
    <property type="entry name" value="S1-like"/>
    <property type="match status" value="1"/>
</dbReference>
<name>A0AA41TB57_SCICA</name>
<dbReference type="GO" id="GO:0005737">
    <property type="term" value="C:cytoplasm"/>
    <property type="evidence" value="ECO:0007669"/>
    <property type="project" value="UniProtKB-SubCell"/>
</dbReference>
<evidence type="ECO:0000256" key="1">
    <source>
        <dbReference type="ARBA" id="ARBA00004496"/>
    </source>
</evidence>
<evidence type="ECO:0000313" key="4">
    <source>
        <dbReference type="EMBL" id="MBZ3890039.1"/>
    </source>
</evidence>
<proteinExistence type="predicted"/>
<evidence type="ECO:0000256" key="2">
    <source>
        <dbReference type="ARBA" id="ARBA00022490"/>
    </source>
</evidence>
<reference evidence="4" key="1">
    <citation type="submission" date="2020-03" db="EMBL/GenBank/DDBJ databases">
        <title>Studies in the Genomics of Life Span.</title>
        <authorList>
            <person name="Glass D."/>
        </authorList>
    </citation>
    <scope>NUCLEOTIDE SEQUENCE</scope>
    <source>
        <strain evidence="4">SUZIE</strain>
        <tissue evidence="4">Muscle</tissue>
    </source>
</reference>
<organism evidence="4 5">
    <name type="scientific">Sciurus carolinensis</name>
    <name type="common">Eastern gray squirrel</name>
    <dbReference type="NCBI Taxonomy" id="30640"/>
    <lineage>
        <taxon>Eukaryota</taxon>
        <taxon>Metazoa</taxon>
        <taxon>Chordata</taxon>
        <taxon>Craniata</taxon>
        <taxon>Vertebrata</taxon>
        <taxon>Euteleostomi</taxon>
        <taxon>Mammalia</taxon>
        <taxon>Eutheria</taxon>
        <taxon>Euarchontoglires</taxon>
        <taxon>Glires</taxon>
        <taxon>Rodentia</taxon>
        <taxon>Sciuromorpha</taxon>
        <taxon>Sciuridae</taxon>
        <taxon>Sciurinae</taxon>
        <taxon>Sciurini</taxon>
        <taxon>Sciurus</taxon>
    </lineage>
</organism>
<keyword evidence="2" id="KW-0963">Cytoplasm</keyword>
<comment type="subcellular location">
    <subcellularLocation>
        <location evidence="1">Cytoplasm</location>
    </subcellularLocation>
</comment>
<keyword evidence="5" id="KW-1185">Reference proteome</keyword>
<dbReference type="EMBL" id="JAATJV010436988">
    <property type="protein sequence ID" value="MBZ3890039.1"/>
    <property type="molecule type" value="Genomic_DNA"/>
</dbReference>
<comment type="caution">
    <text evidence="4">The sequence shown here is derived from an EMBL/GenBank/DDBJ whole genome shotgun (WGS) entry which is preliminary data.</text>
</comment>
<dbReference type="AlphaFoldDB" id="A0AA41TB57"/>
<gene>
    <name evidence="4" type="ORF">SUZIE_205965</name>
</gene>